<dbReference type="InterPro" id="IPR035412">
    <property type="entry name" value="Terminase_L_N"/>
</dbReference>
<dbReference type="STRING" id="1166018.FAES_1848"/>
<accession>I0K6V5</accession>
<dbReference type="KEGG" id="fae:FAES_1848"/>
<evidence type="ECO:0000259" key="1">
    <source>
        <dbReference type="Pfam" id="PF04466"/>
    </source>
</evidence>
<protein>
    <submittedName>
        <fullName evidence="2">PBSX phage terminase large subunit</fullName>
    </submittedName>
</protein>
<dbReference type="EMBL" id="HE796683">
    <property type="protein sequence ID" value="CCG99858.1"/>
    <property type="molecule type" value="Genomic_DNA"/>
</dbReference>
<keyword evidence="3" id="KW-1185">Reference proteome</keyword>
<evidence type="ECO:0000313" key="2">
    <source>
        <dbReference type="EMBL" id="CCG99858.1"/>
    </source>
</evidence>
<dbReference type="Pfam" id="PF04466">
    <property type="entry name" value="Terminase_3"/>
    <property type="match status" value="1"/>
</dbReference>
<dbReference type="PANTHER" id="PTHR39184">
    <property type="match status" value="1"/>
</dbReference>
<dbReference type="OrthoDB" id="924847at2"/>
<dbReference type="eggNOG" id="COG1783">
    <property type="taxonomic scope" value="Bacteria"/>
</dbReference>
<dbReference type="InterPro" id="IPR006437">
    <property type="entry name" value="Phage_terminase_lsu"/>
</dbReference>
<dbReference type="InterPro" id="IPR027417">
    <property type="entry name" value="P-loop_NTPase"/>
</dbReference>
<feature type="domain" description="Phage terminase large subunit N-terminal" evidence="1">
    <location>
        <begin position="27"/>
        <end position="222"/>
    </location>
</feature>
<sequence length="442" mass="50726">MRKLHLSAKLFTTAYRKFRAVVQQLYRYVVFFGAADSSKSYSAHQDIVLDLMTAKADILVMRKQASHIRESCYKLLKAIILAWGLTTSFDFFYSSDKREIVFKPTGRKIVFMGVNDPESLKSLFGFYRVLIEEANQLEWGDFLEIDRRARSEQFIQIILLLNPVSESHWIKSKLIDDAAYAGQVGSCHVTYRDNEYITPERIAALERLKDVDPYQYRVYVLGLWGIIRPDNPYFHKINPTVHFGKVVYNPRIPVYCSFDFNKINSVTLRQKPVINGVEVPQFFREIHQGGEGLDLEYICKEIAHTYGRSNQLHITGDASGGASNALTPGNRSAWRLTQTYMSQYGAHYTNYQVPKANPHTDDARFVVNALIHHYGDDFKIDDKACPVLAADVQRCKTATDGKLDKDDCNKFDYGHLSDCGRYDLCNFEYTTFRSLGHYKKAA</sequence>
<name>I0K6V5_9BACT</name>
<dbReference type="PANTHER" id="PTHR39184:SF1">
    <property type="entry name" value="PBSX PHAGE TERMINASE LARGE SUBUNIT"/>
    <property type="match status" value="1"/>
</dbReference>
<dbReference type="AlphaFoldDB" id="I0K6V5"/>
<proteinExistence type="predicted"/>
<dbReference type="NCBIfam" id="TIGR01547">
    <property type="entry name" value="phage_term_2"/>
    <property type="match status" value="1"/>
</dbReference>
<dbReference type="HOGENOM" id="CLU_613862_0_0_10"/>
<dbReference type="Proteomes" id="UP000011058">
    <property type="component" value="Chromosome"/>
</dbReference>
<evidence type="ECO:0000313" key="3">
    <source>
        <dbReference type="Proteomes" id="UP000011058"/>
    </source>
</evidence>
<dbReference type="RefSeq" id="WP_015330957.1">
    <property type="nucleotide sequence ID" value="NC_020054.1"/>
</dbReference>
<reference evidence="2 3" key="1">
    <citation type="journal article" date="2012" name="J. Bacteriol.">
        <title>Genome Sequence of Fibrella aestuarina BUZ 2T, a Filamentous Marine Bacterium.</title>
        <authorList>
            <person name="Filippini M."/>
            <person name="Qi W."/>
            <person name="Blom J."/>
            <person name="Goesmann A."/>
            <person name="Smits T.H."/>
            <person name="Bagheri H.C."/>
        </authorList>
    </citation>
    <scope>NUCLEOTIDE SEQUENCE [LARGE SCALE GENOMIC DNA]</scope>
    <source>
        <strain evidence="3">BUZ 2T</strain>
    </source>
</reference>
<dbReference type="InterPro" id="IPR052380">
    <property type="entry name" value="Viral_DNA_packaging_terminase"/>
</dbReference>
<dbReference type="Gene3D" id="3.40.50.300">
    <property type="entry name" value="P-loop containing nucleotide triphosphate hydrolases"/>
    <property type="match status" value="1"/>
</dbReference>
<gene>
    <name evidence="2" type="ORF">FAES_1848</name>
</gene>
<organism evidence="2 3">
    <name type="scientific">Fibrella aestuarina BUZ 2</name>
    <dbReference type="NCBI Taxonomy" id="1166018"/>
    <lineage>
        <taxon>Bacteria</taxon>
        <taxon>Pseudomonadati</taxon>
        <taxon>Bacteroidota</taxon>
        <taxon>Cytophagia</taxon>
        <taxon>Cytophagales</taxon>
        <taxon>Spirosomataceae</taxon>
        <taxon>Fibrella</taxon>
    </lineage>
</organism>